<dbReference type="CDD" id="cd00211">
    <property type="entry name" value="PTS_IIA_fru"/>
    <property type="match status" value="1"/>
</dbReference>
<sequence length="181" mass="20329">MRRVVTREQIPELLAAGGYFAGIKGFPHFDSPICRITQKDKFEAIREVVERCQVFSEIVDKEGFIDAVRQRERLQSTGIGHGVAIAHGKFEGVGRVSVGLGICHEGIGFDAVDNQPVHLLFVIASHPDRQNEYLKTLSWLMRFLKNATLRRALVCPCLSLIDPEGSCRAFVERLRSHHFSS</sequence>
<name>E1R604_SEDSS</name>
<dbReference type="InterPro" id="IPR016152">
    <property type="entry name" value="PTrfase/Anion_transptr"/>
</dbReference>
<evidence type="ECO:0000259" key="1">
    <source>
        <dbReference type="PROSITE" id="PS51094"/>
    </source>
</evidence>
<dbReference type="PANTHER" id="PTHR47738">
    <property type="entry name" value="PTS SYSTEM FRUCTOSE-LIKE EIIA COMPONENT-RELATED"/>
    <property type="match status" value="1"/>
</dbReference>
<accession>E1R604</accession>
<dbReference type="InterPro" id="IPR002178">
    <property type="entry name" value="PTS_EIIA_type-2_dom"/>
</dbReference>
<dbReference type="InterPro" id="IPR051541">
    <property type="entry name" value="PTS_SugarTrans_NitroReg"/>
</dbReference>
<proteinExistence type="predicted"/>
<dbReference type="eggNOG" id="COG1762">
    <property type="taxonomic scope" value="Bacteria"/>
</dbReference>
<dbReference type="RefSeq" id="WP_013254233.1">
    <property type="nucleotide sequence ID" value="NC_014364.1"/>
</dbReference>
<dbReference type="PANTHER" id="PTHR47738:SF2">
    <property type="entry name" value="PTS SYSTEM FRUCTOSE-LIKE EIIA COMPONENT"/>
    <property type="match status" value="1"/>
</dbReference>
<dbReference type="PROSITE" id="PS51094">
    <property type="entry name" value="PTS_EIIA_TYPE_2"/>
    <property type="match status" value="1"/>
</dbReference>
<reference evidence="2 3" key="1">
    <citation type="journal article" date="2010" name="Stand. Genomic Sci.">
        <title>Complete genome sequence of Spirochaeta smaragdinae type strain (SEBR 4228).</title>
        <authorList>
            <person name="Mavromatis K."/>
            <person name="Yasawong M."/>
            <person name="Chertkov O."/>
            <person name="Lapidus A."/>
            <person name="Lucas S."/>
            <person name="Nolan M."/>
            <person name="Del Rio T.G."/>
            <person name="Tice H."/>
            <person name="Cheng J.F."/>
            <person name="Pitluck S."/>
            <person name="Liolios K."/>
            <person name="Ivanova N."/>
            <person name="Tapia R."/>
            <person name="Han C."/>
            <person name="Bruce D."/>
            <person name="Goodwin L."/>
            <person name="Pati A."/>
            <person name="Chen A."/>
            <person name="Palaniappan K."/>
            <person name="Land M."/>
            <person name="Hauser L."/>
            <person name="Chang Y.J."/>
            <person name="Jeffries C.D."/>
            <person name="Detter J.C."/>
            <person name="Rohde M."/>
            <person name="Brambilla E."/>
            <person name="Spring S."/>
            <person name="Goker M."/>
            <person name="Sikorski J."/>
            <person name="Woyke T."/>
            <person name="Bristow J."/>
            <person name="Eisen J.A."/>
            <person name="Markowitz V."/>
            <person name="Hugenholtz P."/>
            <person name="Klenk H.P."/>
            <person name="Kyrpides N.C."/>
        </authorList>
    </citation>
    <scope>NUCLEOTIDE SEQUENCE [LARGE SCALE GENOMIC DNA]</scope>
    <source>
        <strain evidence="3">DSM 11293 / JCM 15392 / SEBR 4228</strain>
    </source>
</reference>
<dbReference type="Pfam" id="PF00359">
    <property type="entry name" value="PTS_EIIA_2"/>
    <property type="match status" value="1"/>
</dbReference>
<dbReference type="KEGG" id="ssm:Spirs_1642"/>
<feature type="domain" description="PTS EIIA type-2" evidence="1">
    <location>
        <begin position="25"/>
        <end position="177"/>
    </location>
</feature>
<dbReference type="EMBL" id="CP002116">
    <property type="protein sequence ID" value="ADK80769.1"/>
    <property type="molecule type" value="Genomic_DNA"/>
</dbReference>
<dbReference type="Proteomes" id="UP000002318">
    <property type="component" value="Chromosome"/>
</dbReference>
<dbReference type="STRING" id="573413.Spirs_1642"/>
<keyword evidence="3" id="KW-1185">Reference proteome</keyword>
<organism evidence="2 3">
    <name type="scientific">Sediminispirochaeta smaragdinae (strain DSM 11293 / JCM 15392 / SEBR 4228)</name>
    <name type="common">Spirochaeta smaragdinae</name>
    <dbReference type="NCBI Taxonomy" id="573413"/>
    <lineage>
        <taxon>Bacteria</taxon>
        <taxon>Pseudomonadati</taxon>
        <taxon>Spirochaetota</taxon>
        <taxon>Spirochaetia</taxon>
        <taxon>Spirochaetales</taxon>
        <taxon>Spirochaetaceae</taxon>
        <taxon>Sediminispirochaeta</taxon>
    </lineage>
</organism>
<gene>
    <name evidence="2" type="ordered locus">Spirs_1642</name>
</gene>
<dbReference type="Gene3D" id="3.40.930.10">
    <property type="entry name" value="Mannitol-specific EII, Chain A"/>
    <property type="match status" value="1"/>
</dbReference>
<dbReference type="AlphaFoldDB" id="E1R604"/>
<dbReference type="OrthoDB" id="95460at2"/>
<evidence type="ECO:0000313" key="2">
    <source>
        <dbReference type="EMBL" id="ADK80769.1"/>
    </source>
</evidence>
<dbReference type="HOGENOM" id="CLU_1524192_0_0_12"/>
<dbReference type="SUPFAM" id="SSF55804">
    <property type="entry name" value="Phoshotransferase/anion transport protein"/>
    <property type="match status" value="1"/>
</dbReference>
<evidence type="ECO:0000313" key="3">
    <source>
        <dbReference type="Proteomes" id="UP000002318"/>
    </source>
</evidence>
<protein>
    <submittedName>
        <fullName evidence="2">PTS IIA-like nitrogen-regulatory protein PtsN</fullName>
    </submittedName>
</protein>